<dbReference type="PANTHER" id="PTHR38011:SF2">
    <property type="entry name" value="BIFUNCTIONAL DEAMINASE-REDUCTASE DOMAIN PROTEIN"/>
    <property type="match status" value="1"/>
</dbReference>
<sequence length="184" mass="20402">MGLLTFGLNVTLDGCIDHTQAIADDELHDYWTQLMDQSGAMLFGRNTYELMEGAWPAVARDEKAPRAMREWAQKLEAKAKYVVSGSRSDFPWQNTIKVEGDLREAISALKAKTERGVLVGAPKLAGALEELGLIDEYRIVVHPIISGRGPTLFHGLSSARHLELLSTQRFKSGVQALHFRRKAG</sequence>
<dbReference type="RefSeq" id="WP_394840904.1">
    <property type="nucleotide sequence ID" value="NZ_CP089982.1"/>
</dbReference>
<dbReference type="Gene3D" id="3.40.430.10">
    <property type="entry name" value="Dihydrofolate Reductase, subunit A"/>
    <property type="match status" value="1"/>
</dbReference>
<dbReference type="SUPFAM" id="SSF53597">
    <property type="entry name" value="Dihydrofolate reductase-like"/>
    <property type="match status" value="1"/>
</dbReference>
<name>A0ABZ2K1T7_9BACT</name>
<evidence type="ECO:0000313" key="3">
    <source>
        <dbReference type="Proteomes" id="UP001379533"/>
    </source>
</evidence>
<gene>
    <name evidence="2" type="ORF">LZC95_27990</name>
</gene>
<dbReference type="PANTHER" id="PTHR38011">
    <property type="entry name" value="DIHYDROFOLATE REDUCTASE FAMILY PROTEIN (AFU_ORTHOLOGUE AFUA_8G06820)"/>
    <property type="match status" value="1"/>
</dbReference>
<organism evidence="2 3">
    <name type="scientific">Pendulispora brunnea</name>
    <dbReference type="NCBI Taxonomy" id="2905690"/>
    <lineage>
        <taxon>Bacteria</taxon>
        <taxon>Pseudomonadati</taxon>
        <taxon>Myxococcota</taxon>
        <taxon>Myxococcia</taxon>
        <taxon>Myxococcales</taxon>
        <taxon>Sorangiineae</taxon>
        <taxon>Pendulisporaceae</taxon>
        <taxon>Pendulispora</taxon>
    </lineage>
</organism>
<reference evidence="2 3" key="1">
    <citation type="submission" date="2021-12" db="EMBL/GenBank/DDBJ databases">
        <title>Discovery of the Pendulisporaceae a myxobacterial family with distinct sporulation behavior and unique specialized metabolism.</title>
        <authorList>
            <person name="Garcia R."/>
            <person name="Popoff A."/>
            <person name="Bader C.D."/>
            <person name="Loehr J."/>
            <person name="Walesch S."/>
            <person name="Walt C."/>
            <person name="Boldt J."/>
            <person name="Bunk B."/>
            <person name="Haeckl F.J.F.P.J."/>
            <person name="Gunesch A.P."/>
            <person name="Birkelbach J."/>
            <person name="Nuebel U."/>
            <person name="Pietschmann T."/>
            <person name="Bach T."/>
            <person name="Mueller R."/>
        </authorList>
    </citation>
    <scope>NUCLEOTIDE SEQUENCE [LARGE SCALE GENOMIC DNA]</scope>
    <source>
        <strain evidence="2 3">MSr12523</strain>
    </source>
</reference>
<dbReference type="Proteomes" id="UP001379533">
    <property type="component" value="Chromosome"/>
</dbReference>
<protein>
    <submittedName>
        <fullName evidence="2">Dihydrofolate reductase family protein</fullName>
    </submittedName>
</protein>
<accession>A0ABZ2K1T7</accession>
<dbReference type="InterPro" id="IPR024072">
    <property type="entry name" value="DHFR-like_dom_sf"/>
</dbReference>
<dbReference type="InterPro" id="IPR002734">
    <property type="entry name" value="RibDG_C"/>
</dbReference>
<dbReference type="InterPro" id="IPR050765">
    <property type="entry name" value="Riboflavin_Biosynth_HTPR"/>
</dbReference>
<dbReference type="EMBL" id="CP089982">
    <property type="protein sequence ID" value="WXA90291.1"/>
    <property type="molecule type" value="Genomic_DNA"/>
</dbReference>
<dbReference type="Pfam" id="PF01872">
    <property type="entry name" value="RibD_C"/>
    <property type="match status" value="1"/>
</dbReference>
<evidence type="ECO:0000313" key="2">
    <source>
        <dbReference type="EMBL" id="WXA90291.1"/>
    </source>
</evidence>
<keyword evidence="3" id="KW-1185">Reference proteome</keyword>
<evidence type="ECO:0000259" key="1">
    <source>
        <dbReference type="Pfam" id="PF01872"/>
    </source>
</evidence>
<feature type="domain" description="Bacterial bifunctional deaminase-reductase C-terminal" evidence="1">
    <location>
        <begin position="8"/>
        <end position="175"/>
    </location>
</feature>
<proteinExistence type="predicted"/>